<evidence type="ECO:0000313" key="2">
    <source>
        <dbReference type="EMBL" id="QIC71688.1"/>
    </source>
</evidence>
<protein>
    <submittedName>
        <fullName evidence="2">Uncharacterized protein</fullName>
    </submittedName>
</protein>
<dbReference type="Proteomes" id="UP000503440">
    <property type="component" value="Plasmid pB18-1"/>
</dbReference>
<dbReference type="AlphaFoldDB" id="A0A6C0Y6A7"/>
<feature type="region of interest" description="Disordered" evidence="1">
    <location>
        <begin position="391"/>
        <end position="427"/>
    </location>
</feature>
<sequence length="875" mass="101056">MDYLISPFGFPPVGYELPKEIDDQISTENINAAYKEVYELLQKVCEQNLWRNQFQDQNRVEQTRFFSTAKYYYLSGFQIRGLAELHLALKYHLDTWVKLEESRTGYSGAYCFDLQTRIDTSEPIKIVSSAKEPVLIATWTKAEFHADLSVREDEKPYTHASYPLHYVKLSQNNSFNLVSYEDYFPLFKELGVQDFKTKKYVLSFFESYIFDQNKILRVDYSEKRLTNAKIMMMHILGRFLCIETQVVCDYLDAKLYTWSAEVTGDYTMFFSAALNAIFGFIDDLIILKEKATAKVHGTNSESIYQLFKDDYFYSFEKMESAEIVDQLNGVNYQPVDDDTDSFFNTTETESDYKKIVPDLTFDLDTPIDFPQQANSDAIQFVHVEELNKTSNSFSLEPKEEIPKKPLLPDFNFDDTAPKQPVSSGSQAKKISADDFGILDLEDITECVVIEVESSEPNQSAEQEKNIPALDFFSVNSSTRRQIDTANETKSTEVDSSPPPITVKNIPELSETSIIKAMLNSPYDESANIRIANAKGSVDLVLKQKEQEVETRANDFDSTFDLRSTETFITHDTTVQHDDIVKKVTESRQLVSIEEKRKAVVAMHDAVKVKHPFVPRLTDVAAWTVLTKKWLHLLSFVETKSIVNIPIANRSTYFDLMCLKQNVLKSWSKLESGYLQHQYLKSIAFDVFNTIYETWEYRQYLDDMSKTVIDKAVSITKIRCAYNLTTHETIEWAKLTEEQLQESLFIESFQYKFDIVLPEMRKDKISDLKTAFTQLYDNVQSNYLKVFGKYPGASHIFRLAAIIFDLLVLNAHETADYSLEFQDDIFSVLSEFKADFHDARKLDGLNEDKFYVQAILMDIEPFVRRRISPEKLLSFA</sequence>
<evidence type="ECO:0000313" key="3">
    <source>
        <dbReference type="Proteomes" id="UP000503440"/>
    </source>
</evidence>
<feature type="region of interest" description="Disordered" evidence="1">
    <location>
        <begin position="479"/>
        <end position="503"/>
    </location>
</feature>
<keyword evidence="2" id="KW-0614">Plasmid</keyword>
<dbReference type="EMBL" id="CP044456">
    <property type="protein sequence ID" value="QIC71688.1"/>
    <property type="molecule type" value="Genomic_DNA"/>
</dbReference>
<gene>
    <name evidence="2" type="ORF">FSC09_14935</name>
</gene>
<organism evidence="2 3">
    <name type="scientific">Acinetobacter indicus</name>
    <dbReference type="NCBI Taxonomy" id="756892"/>
    <lineage>
        <taxon>Bacteria</taxon>
        <taxon>Pseudomonadati</taxon>
        <taxon>Pseudomonadota</taxon>
        <taxon>Gammaproteobacteria</taxon>
        <taxon>Moraxellales</taxon>
        <taxon>Moraxellaceae</taxon>
        <taxon>Acinetobacter</taxon>
    </lineage>
</organism>
<dbReference type="RefSeq" id="WP_163146346.1">
    <property type="nucleotide sequence ID" value="NZ_CP044456.1"/>
</dbReference>
<proteinExistence type="predicted"/>
<evidence type="ECO:0000256" key="1">
    <source>
        <dbReference type="SAM" id="MobiDB-lite"/>
    </source>
</evidence>
<name>A0A6C0Y6A7_9GAMM</name>
<reference evidence="2 3" key="1">
    <citation type="submission" date="2019-09" db="EMBL/GenBank/DDBJ databases">
        <title>Non-baumannii Acinetobacter spp. carrying blaNDM-1 isolated in China.</title>
        <authorList>
            <person name="Cui C."/>
            <person name="Chen C."/>
            <person name="Sun J."/>
            <person name="Liu Y."/>
        </authorList>
    </citation>
    <scope>NUCLEOTIDE SEQUENCE [LARGE SCALE GENOMIC DNA]</scope>
    <source>
        <strain evidence="2 3">B18</strain>
        <plasmid evidence="3">pb18-1</plasmid>
    </source>
</reference>
<feature type="compositionally biased region" description="Polar residues" evidence="1">
    <location>
        <begin position="479"/>
        <end position="488"/>
    </location>
</feature>
<accession>A0A6C0Y6A7</accession>
<geneLocation type="plasmid" evidence="3">
    <name>pb18-1</name>
</geneLocation>